<reference evidence="1 2" key="1">
    <citation type="submission" date="2010-08" db="EMBL/GenBank/DDBJ databases">
        <authorList>
            <person name="Weinstock G."/>
            <person name="Sodergren E."/>
            <person name="Clifton S."/>
            <person name="Fulton L."/>
            <person name="Fulton B."/>
            <person name="Courtney L."/>
            <person name="Fronick C."/>
            <person name="Harrison M."/>
            <person name="Strong C."/>
            <person name="Farmer C."/>
            <person name="Delahaunty K."/>
            <person name="Markovic C."/>
            <person name="Hall O."/>
            <person name="Minx P."/>
            <person name="Tomlinson C."/>
            <person name="Mitreva M."/>
            <person name="Hou S."/>
            <person name="Chen J."/>
            <person name="Wollam A."/>
            <person name="Pepin K.H."/>
            <person name="Johnson M."/>
            <person name="Bhonagiri V."/>
            <person name="Zhang X."/>
            <person name="Suruliraj S."/>
            <person name="Warren W."/>
            <person name="Chinwalla A."/>
            <person name="Mardis E.R."/>
            <person name="Wilson R.K."/>
        </authorList>
    </citation>
    <scope>NUCLEOTIDE SEQUENCE [LARGE SCALE GENOMIC DNA]</scope>
    <source>
        <strain evidence="1 2">F0399</strain>
    </source>
</reference>
<keyword evidence="2" id="KW-1185">Reference proteome</keyword>
<name>E7N3D8_9FIRM</name>
<gene>
    <name evidence="1" type="ORF">HMPREF9555_01513</name>
</gene>
<dbReference type="Proteomes" id="UP000004633">
    <property type="component" value="Unassembled WGS sequence"/>
</dbReference>
<protein>
    <submittedName>
        <fullName evidence="1">Uncharacterized protein</fullName>
    </submittedName>
</protein>
<evidence type="ECO:0000313" key="1">
    <source>
        <dbReference type="EMBL" id="EFW29294.1"/>
    </source>
</evidence>
<dbReference type="EMBL" id="AECV01000031">
    <property type="protein sequence ID" value="EFW29294.1"/>
    <property type="molecule type" value="Genomic_DNA"/>
</dbReference>
<dbReference type="STRING" id="749551.HMPREF9555_01513"/>
<evidence type="ECO:0000313" key="2">
    <source>
        <dbReference type="Proteomes" id="UP000004633"/>
    </source>
</evidence>
<comment type="caution">
    <text evidence="1">The sequence shown here is derived from an EMBL/GenBank/DDBJ whole genome shotgun (WGS) entry which is preliminary data.</text>
</comment>
<dbReference type="AlphaFoldDB" id="E7N3D8"/>
<proteinExistence type="predicted"/>
<organism evidence="1 2">
    <name type="scientific">Selenomonas artemidis F0399</name>
    <dbReference type="NCBI Taxonomy" id="749551"/>
    <lineage>
        <taxon>Bacteria</taxon>
        <taxon>Bacillati</taxon>
        <taxon>Bacillota</taxon>
        <taxon>Negativicutes</taxon>
        <taxon>Selenomonadales</taxon>
        <taxon>Selenomonadaceae</taxon>
        <taxon>Selenomonas</taxon>
    </lineage>
</organism>
<sequence>MIASNKKPSQRTSAAVFVCFSHMGRACTVCGSAAPLSDRWYLWYNNADTIAKTA</sequence>
<accession>E7N3D8</accession>
<dbReference type="HOGENOM" id="CLU_3047898_0_0_9"/>